<feature type="non-terminal residue" evidence="1">
    <location>
        <position position="1"/>
    </location>
</feature>
<organism evidence="1 2">
    <name type="scientific">Colletotrichum scovillei</name>
    <dbReference type="NCBI Taxonomy" id="1209932"/>
    <lineage>
        <taxon>Eukaryota</taxon>
        <taxon>Fungi</taxon>
        <taxon>Dikarya</taxon>
        <taxon>Ascomycota</taxon>
        <taxon>Pezizomycotina</taxon>
        <taxon>Sordariomycetes</taxon>
        <taxon>Hypocreomycetidae</taxon>
        <taxon>Glomerellales</taxon>
        <taxon>Glomerellaceae</taxon>
        <taxon>Colletotrichum</taxon>
        <taxon>Colletotrichum acutatum species complex</taxon>
    </lineage>
</organism>
<keyword evidence="2" id="KW-1185">Reference proteome</keyword>
<sequence length="53" mass="5965">DDRRPIQCPQVLVTTLPRAPLVFLPSDVDGRRKHAKDAMITLHAYSVHCLLSI</sequence>
<dbReference type="Proteomes" id="UP000699042">
    <property type="component" value="Unassembled WGS sequence"/>
</dbReference>
<comment type="caution">
    <text evidence="1">The sequence shown here is derived from an EMBL/GenBank/DDBJ whole genome shotgun (WGS) entry which is preliminary data.</text>
</comment>
<accession>A0A9P7R325</accession>
<evidence type="ECO:0000313" key="1">
    <source>
        <dbReference type="EMBL" id="KAG7048585.1"/>
    </source>
</evidence>
<proteinExistence type="predicted"/>
<protein>
    <submittedName>
        <fullName evidence="1">Uncharacterized protein</fullName>
    </submittedName>
</protein>
<name>A0A9P7R325_9PEZI</name>
<gene>
    <name evidence="1" type="ORF">JMJ77_014222</name>
</gene>
<evidence type="ECO:0000313" key="2">
    <source>
        <dbReference type="Proteomes" id="UP000699042"/>
    </source>
</evidence>
<dbReference type="EMBL" id="JAESDN010000006">
    <property type="protein sequence ID" value="KAG7048585.1"/>
    <property type="molecule type" value="Genomic_DNA"/>
</dbReference>
<reference evidence="1" key="1">
    <citation type="submission" date="2021-05" db="EMBL/GenBank/DDBJ databases">
        <title>Comparative genomics of three Colletotrichum scovillei strains and genetic complementation revealed genes involved fungal growth and virulence on chili pepper.</title>
        <authorList>
            <person name="Hsieh D.-K."/>
            <person name="Chuang S.-C."/>
            <person name="Chen C.-Y."/>
            <person name="Chao Y.-T."/>
            <person name="Lu M.-Y.J."/>
            <person name="Lee M.-H."/>
            <person name="Shih M.-C."/>
        </authorList>
    </citation>
    <scope>NUCLEOTIDE SEQUENCE</scope>
    <source>
        <strain evidence="1">Coll-153</strain>
    </source>
</reference>
<dbReference type="AlphaFoldDB" id="A0A9P7R325"/>